<evidence type="ECO:0000313" key="1">
    <source>
        <dbReference type="EMBL" id="BAX58581.1"/>
    </source>
</evidence>
<reference evidence="1 2" key="1">
    <citation type="journal article" date="2017" name="Genome Announc.">
        <title>Complete Genome Sequence of Burkholderia stabilis FERMP-21014.</title>
        <authorList>
            <person name="Konishi K."/>
            <person name="Kumagai T."/>
            <person name="Sakasegawa S."/>
            <person name="Tamura T."/>
        </authorList>
    </citation>
    <scope>NUCLEOTIDE SEQUENCE [LARGE SCALE GENOMIC DNA]</scope>
    <source>
        <strain evidence="1 2">FERMP-21014</strain>
    </source>
</reference>
<dbReference type="Proteomes" id="UP000218432">
    <property type="component" value="Chromosome 1"/>
</dbReference>
<accession>A0A1Y1BF52</accession>
<name>A0A1Y1BF52_9BURK</name>
<dbReference type="RefSeq" id="WP_157776337.1">
    <property type="nucleotide sequence ID" value="NZ_AP018111.1"/>
</dbReference>
<sequence length="47" mass="4798">MSSLPVTASRTEPGAALRRRLADALDRALADERMVGAVCGVDIGSAA</sequence>
<protein>
    <submittedName>
        <fullName evidence="1">Uncharacterized protein</fullName>
    </submittedName>
</protein>
<dbReference type="EMBL" id="AP018111">
    <property type="protein sequence ID" value="BAX58581.1"/>
    <property type="molecule type" value="Genomic_DNA"/>
</dbReference>
<organism evidence="1 2">
    <name type="scientific">Burkholderia stabilis</name>
    <dbReference type="NCBI Taxonomy" id="95485"/>
    <lineage>
        <taxon>Bacteria</taxon>
        <taxon>Pseudomonadati</taxon>
        <taxon>Pseudomonadota</taxon>
        <taxon>Betaproteobacteria</taxon>
        <taxon>Burkholderiales</taxon>
        <taxon>Burkholderiaceae</taxon>
        <taxon>Burkholderia</taxon>
        <taxon>Burkholderia cepacia complex</taxon>
    </lineage>
</organism>
<proteinExistence type="predicted"/>
<dbReference type="AlphaFoldDB" id="A0A1Y1BF52"/>
<gene>
    <name evidence="1" type="ORF">BSFP_013980</name>
</gene>
<evidence type="ECO:0000313" key="2">
    <source>
        <dbReference type="Proteomes" id="UP000218432"/>
    </source>
</evidence>